<reference evidence="1 2" key="1">
    <citation type="journal article" date="2021" name="Elife">
        <title>Chloroplast acquisition without the gene transfer in kleptoplastic sea slugs, Plakobranchus ocellatus.</title>
        <authorList>
            <person name="Maeda T."/>
            <person name="Takahashi S."/>
            <person name="Yoshida T."/>
            <person name="Shimamura S."/>
            <person name="Takaki Y."/>
            <person name="Nagai Y."/>
            <person name="Toyoda A."/>
            <person name="Suzuki Y."/>
            <person name="Arimoto A."/>
            <person name="Ishii H."/>
            <person name="Satoh N."/>
            <person name="Nishiyama T."/>
            <person name="Hasebe M."/>
            <person name="Maruyama T."/>
            <person name="Minagawa J."/>
            <person name="Obokata J."/>
            <person name="Shigenobu S."/>
        </authorList>
    </citation>
    <scope>NUCLEOTIDE SEQUENCE [LARGE SCALE GENOMIC DNA]</scope>
</reference>
<keyword evidence="2" id="KW-1185">Reference proteome</keyword>
<dbReference type="AlphaFoldDB" id="A0AAV4DDT6"/>
<gene>
    <name evidence="1" type="ORF">PoB_006881600</name>
</gene>
<protein>
    <submittedName>
        <fullName evidence="1">Fatty acid-binding protein, liver</fullName>
    </submittedName>
</protein>
<dbReference type="Gene3D" id="2.40.128.20">
    <property type="match status" value="1"/>
</dbReference>
<evidence type="ECO:0000313" key="2">
    <source>
        <dbReference type="Proteomes" id="UP000735302"/>
    </source>
</evidence>
<organism evidence="1 2">
    <name type="scientific">Plakobranchus ocellatus</name>
    <dbReference type="NCBI Taxonomy" id="259542"/>
    <lineage>
        <taxon>Eukaryota</taxon>
        <taxon>Metazoa</taxon>
        <taxon>Spiralia</taxon>
        <taxon>Lophotrochozoa</taxon>
        <taxon>Mollusca</taxon>
        <taxon>Gastropoda</taxon>
        <taxon>Heterobranchia</taxon>
        <taxon>Euthyneura</taxon>
        <taxon>Panpulmonata</taxon>
        <taxon>Sacoglossa</taxon>
        <taxon>Placobranchoidea</taxon>
        <taxon>Plakobranchidae</taxon>
        <taxon>Plakobranchus</taxon>
    </lineage>
</organism>
<dbReference type="Proteomes" id="UP000735302">
    <property type="component" value="Unassembled WGS sequence"/>
</dbReference>
<dbReference type="SUPFAM" id="SSF50814">
    <property type="entry name" value="Lipocalins"/>
    <property type="match status" value="1"/>
</dbReference>
<accession>A0AAV4DDT6</accession>
<dbReference type="EMBL" id="BLXT01007780">
    <property type="protein sequence ID" value="GFO42311.1"/>
    <property type="molecule type" value="Genomic_DNA"/>
</dbReference>
<proteinExistence type="predicted"/>
<dbReference type="InterPro" id="IPR012674">
    <property type="entry name" value="Calycin"/>
</dbReference>
<comment type="caution">
    <text evidence="1">The sequence shown here is derived from an EMBL/GenBank/DDBJ whole genome shotgun (WGS) entry which is preliminary data.</text>
</comment>
<dbReference type="CDD" id="cd00742">
    <property type="entry name" value="FABP"/>
    <property type="match status" value="1"/>
</dbReference>
<name>A0AAV4DDT6_9GAST</name>
<dbReference type="GO" id="GO:0008289">
    <property type="term" value="F:lipid binding"/>
    <property type="evidence" value="ECO:0007669"/>
    <property type="project" value="UniProtKB-KW"/>
</dbReference>
<evidence type="ECO:0000313" key="1">
    <source>
        <dbReference type="EMBL" id="GFO42311.1"/>
    </source>
</evidence>
<sequence>MDAFLGTWTGSLESAENIDAFLEKTKIPPQFINAVKKRQYTTIASKQGDTYHVINKITSDPQSKEVVYEFQLGKEYEVTDHDGRKTKRVTTWENDKIQEIRTDDAGHQSFLTIEFLEGGHTATQTMTFDGVSTKLSLRKV</sequence>